<dbReference type="HAMAP" id="MF_01858">
    <property type="entry name" value="23SrRNA_methyltr_KL"/>
    <property type="match status" value="1"/>
</dbReference>
<dbReference type="Gene3D" id="3.30.2130.30">
    <property type="match status" value="1"/>
</dbReference>
<dbReference type="Pfam" id="PF22020">
    <property type="entry name" value="RlmL_1st"/>
    <property type="match status" value="1"/>
</dbReference>
<dbReference type="SUPFAM" id="SSF53335">
    <property type="entry name" value="S-adenosyl-L-methionine-dependent methyltransferases"/>
    <property type="match status" value="2"/>
</dbReference>
<evidence type="ECO:0000256" key="1">
    <source>
        <dbReference type="ARBA" id="ARBA00022490"/>
    </source>
</evidence>
<comment type="function">
    <text evidence="6">Specifically methylates the guanine in position 2445 (m2G2445) and the guanine in position 2069 (m7G2069) of 23S rRNA.</text>
</comment>
<feature type="domain" description="THUMP" evidence="8">
    <location>
        <begin position="44"/>
        <end position="155"/>
    </location>
</feature>
<evidence type="ECO:0000313" key="10">
    <source>
        <dbReference type="Proteomes" id="UP000054729"/>
    </source>
</evidence>
<keyword evidence="5 6" id="KW-0949">S-adenosyl-L-methionine</keyword>
<dbReference type="STRING" id="66969.Lwal_2234"/>
<reference evidence="9 10" key="1">
    <citation type="submission" date="2015-11" db="EMBL/GenBank/DDBJ databases">
        <title>Genomic analysis of 38 Legionella species identifies large and diverse effector repertoires.</title>
        <authorList>
            <person name="Burstein D."/>
            <person name="Amaro F."/>
            <person name="Zusman T."/>
            <person name="Lifshitz Z."/>
            <person name="Cohen O."/>
            <person name="Gilbert J.A."/>
            <person name="Pupko T."/>
            <person name="Shuman H.A."/>
            <person name="Segal G."/>
        </authorList>
    </citation>
    <scope>NUCLEOTIDE SEQUENCE [LARGE SCALE GENOMIC DNA]</scope>
    <source>
        <strain evidence="9 10">ATCC 51914</strain>
    </source>
</reference>
<comment type="caution">
    <text evidence="9">The sequence shown here is derived from an EMBL/GenBank/DDBJ whole genome shotgun (WGS) entry which is preliminary data.</text>
</comment>
<dbReference type="RefSeq" id="WP_058480864.1">
    <property type="nucleotide sequence ID" value="NZ_CAAAIQ010000001.1"/>
</dbReference>
<dbReference type="GO" id="GO:0005737">
    <property type="term" value="C:cytoplasm"/>
    <property type="evidence" value="ECO:0007669"/>
    <property type="project" value="UniProtKB-SubCell"/>
</dbReference>
<dbReference type="InterPro" id="IPR004114">
    <property type="entry name" value="THUMP_dom"/>
</dbReference>
<dbReference type="PROSITE" id="PS01261">
    <property type="entry name" value="UPF0020"/>
    <property type="match status" value="1"/>
</dbReference>
<comment type="similarity">
    <text evidence="6">Belongs to the methyltransferase superfamily. RlmKL family.</text>
</comment>
<evidence type="ECO:0000256" key="5">
    <source>
        <dbReference type="ARBA" id="ARBA00022691"/>
    </source>
</evidence>
<keyword evidence="2 6" id="KW-0698">rRNA processing</keyword>
<evidence type="ECO:0000313" key="9">
    <source>
        <dbReference type="EMBL" id="KTD76512.1"/>
    </source>
</evidence>
<dbReference type="InterPro" id="IPR054170">
    <property type="entry name" value="RlmL_1st"/>
</dbReference>
<dbReference type="NCBIfam" id="NF008748">
    <property type="entry name" value="PRK11783.1"/>
    <property type="match status" value="1"/>
</dbReference>
<name>A0A0W1A5P2_9GAMM</name>
<dbReference type="CDD" id="cd02440">
    <property type="entry name" value="AdoMet_MTases"/>
    <property type="match status" value="1"/>
</dbReference>
<evidence type="ECO:0000256" key="6">
    <source>
        <dbReference type="HAMAP-Rule" id="MF_01858"/>
    </source>
</evidence>
<dbReference type="Gene3D" id="3.40.50.150">
    <property type="entry name" value="Vaccinia Virus protein VP39"/>
    <property type="match status" value="2"/>
</dbReference>
<dbReference type="Pfam" id="PF01170">
    <property type="entry name" value="UPF0020"/>
    <property type="match status" value="1"/>
</dbReference>
<keyword evidence="1 6" id="KW-0963">Cytoplasm</keyword>
<keyword evidence="7" id="KW-0694">RNA-binding</keyword>
<accession>A0A0W1A5P2</accession>
<dbReference type="PANTHER" id="PTHR47313:SF1">
    <property type="entry name" value="RIBOSOMAL RNA LARGE SUBUNIT METHYLTRANSFERASE K_L"/>
    <property type="match status" value="1"/>
</dbReference>
<dbReference type="PROSITE" id="PS00092">
    <property type="entry name" value="N6_MTASE"/>
    <property type="match status" value="1"/>
</dbReference>
<dbReference type="InterPro" id="IPR017244">
    <property type="entry name" value="23SrRNA_methyltr_KL"/>
</dbReference>
<dbReference type="SMART" id="SM00981">
    <property type="entry name" value="THUMP"/>
    <property type="match status" value="1"/>
</dbReference>
<dbReference type="AlphaFoldDB" id="A0A0W1A5P2"/>
<keyword evidence="10" id="KW-1185">Reference proteome</keyword>
<dbReference type="GO" id="GO:0052915">
    <property type="term" value="F:23S rRNA (guanine(2445)-N(2))-methyltransferase activity"/>
    <property type="evidence" value="ECO:0007669"/>
    <property type="project" value="UniProtKB-UniRule"/>
</dbReference>
<evidence type="ECO:0000256" key="4">
    <source>
        <dbReference type="ARBA" id="ARBA00022679"/>
    </source>
</evidence>
<dbReference type="InterPro" id="IPR000241">
    <property type="entry name" value="RlmKL-like_Mtase"/>
</dbReference>
<dbReference type="EC" id="2.1.1.173" evidence="6"/>
<keyword evidence="3 6" id="KW-0489">Methyltransferase</keyword>
<dbReference type="PIRSF" id="PIRSF037618">
    <property type="entry name" value="RNA_Mtase_bacteria_prd"/>
    <property type="match status" value="1"/>
</dbReference>
<dbReference type="CDD" id="cd11715">
    <property type="entry name" value="THUMP_AdoMetMT"/>
    <property type="match status" value="1"/>
</dbReference>
<evidence type="ECO:0000256" key="3">
    <source>
        <dbReference type="ARBA" id="ARBA00022603"/>
    </source>
</evidence>
<dbReference type="Proteomes" id="UP000054729">
    <property type="component" value="Unassembled WGS sequence"/>
</dbReference>
<dbReference type="GO" id="GO:0070043">
    <property type="term" value="F:rRNA (guanine-N7-)-methyltransferase activity"/>
    <property type="evidence" value="ECO:0007669"/>
    <property type="project" value="UniProtKB-UniRule"/>
</dbReference>
<evidence type="ECO:0000259" key="8">
    <source>
        <dbReference type="PROSITE" id="PS51165"/>
    </source>
</evidence>
<dbReference type="InterPro" id="IPR029063">
    <property type="entry name" value="SAM-dependent_MTases_sf"/>
</dbReference>
<dbReference type="EC" id="2.1.1.264" evidence="6"/>
<dbReference type="EMBL" id="LNZB01000051">
    <property type="protein sequence ID" value="KTD76512.1"/>
    <property type="molecule type" value="Genomic_DNA"/>
</dbReference>
<dbReference type="InterPro" id="IPR019614">
    <property type="entry name" value="SAM-dep_methyl-trfase"/>
</dbReference>
<dbReference type="InterPro" id="IPR002052">
    <property type="entry name" value="DNA_methylase_N6_adenine_CS"/>
</dbReference>
<dbReference type="GO" id="GO:0003723">
    <property type="term" value="F:RNA binding"/>
    <property type="evidence" value="ECO:0007669"/>
    <property type="project" value="UniProtKB-UniRule"/>
</dbReference>
<comment type="subcellular location">
    <subcellularLocation>
        <location evidence="6">Cytoplasm</location>
    </subcellularLocation>
</comment>
<dbReference type="OrthoDB" id="9809404at2"/>
<gene>
    <name evidence="6 9" type="primary">rlmL</name>
    <name evidence="9" type="ORF">Lwal_2234</name>
</gene>
<dbReference type="Pfam" id="PF02926">
    <property type="entry name" value="THUMP"/>
    <property type="match status" value="1"/>
</dbReference>
<dbReference type="Pfam" id="PF10672">
    <property type="entry name" value="Methyltrans_SAM"/>
    <property type="match status" value="1"/>
</dbReference>
<evidence type="ECO:0000256" key="7">
    <source>
        <dbReference type="PROSITE-ProRule" id="PRU00529"/>
    </source>
</evidence>
<protein>
    <recommendedName>
        <fullName evidence="6">Ribosomal RNA large subunit methyltransferase K/L</fullName>
    </recommendedName>
    <domain>
        <recommendedName>
            <fullName evidence="6">23S rRNA m2G2445 methyltransferase</fullName>
            <ecNumber evidence="6">2.1.1.173</ecNumber>
        </recommendedName>
        <alternativeName>
            <fullName evidence="6">rRNA (guanine-N(2)-)-methyltransferase RlmL</fullName>
        </alternativeName>
    </domain>
    <domain>
        <recommendedName>
            <fullName evidence="6">23S rRNA m7G2069 methyltransferase</fullName>
            <ecNumber evidence="6">2.1.1.264</ecNumber>
        </recommendedName>
        <alternativeName>
            <fullName evidence="6">rRNA (guanine-N(7)-)-methyltransferase RlmK</fullName>
        </alternativeName>
    </domain>
</protein>
<organism evidence="9 10">
    <name type="scientific">Legionella waltersii</name>
    <dbReference type="NCBI Taxonomy" id="66969"/>
    <lineage>
        <taxon>Bacteria</taxon>
        <taxon>Pseudomonadati</taxon>
        <taxon>Pseudomonadota</taxon>
        <taxon>Gammaproteobacteria</taxon>
        <taxon>Legionellales</taxon>
        <taxon>Legionellaceae</taxon>
        <taxon>Legionella</taxon>
    </lineage>
</organism>
<comment type="catalytic activity">
    <reaction evidence="6">
        <text>guanosine(2069) in 23S rRNA + S-adenosyl-L-methionine = N(2)-methylguanosine(2069) in 23S rRNA + S-adenosyl-L-homocysteine + H(+)</text>
        <dbReference type="Rhea" id="RHEA:43772"/>
        <dbReference type="Rhea" id="RHEA-COMP:10688"/>
        <dbReference type="Rhea" id="RHEA-COMP:10689"/>
        <dbReference type="ChEBI" id="CHEBI:15378"/>
        <dbReference type="ChEBI" id="CHEBI:57856"/>
        <dbReference type="ChEBI" id="CHEBI:59789"/>
        <dbReference type="ChEBI" id="CHEBI:74269"/>
        <dbReference type="ChEBI" id="CHEBI:74481"/>
        <dbReference type="EC" id="2.1.1.264"/>
    </reaction>
</comment>
<proteinExistence type="inferred from homology"/>
<keyword evidence="4 6" id="KW-0808">Transferase</keyword>
<dbReference type="InterPro" id="IPR053943">
    <property type="entry name" value="RlmKL-like_Mtase_CS"/>
</dbReference>
<dbReference type="PANTHER" id="PTHR47313">
    <property type="entry name" value="RIBOSOMAL RNA LARGE SUBUNIT METHYLTRANSFERASE K/L"/>
    <property type="match status" value="1"/>
</dbReference>
<dbReference type="Gene3D" id="3.30.750.80">
    <property type="entry name" value="RNA methyltransferase domain (HRMD) like"/>
    <property type="match status" value="1"/>
</dbReference>
<sequence length="709" mass="81214">MNYSLFISCPKGLEYLLEEELKGLGLVVNRVSPQGVYGEASLITLYQICLWSRLANRVQLILFSGHASKEQEIHQLCTQFHWQTVFTHEKTIAIEFHGSSQQIRNTMFGAQIVKDGIVDHFRRLNGSRPSVDKERPQILLHAYLKNEILTVSFDLVGYSLHQRGYRKKAGDAPLKENVAAAMLLRAKWPLLASKGYALYDPFCGSGTLVIEAAMMAAHIAPGLIRQDQSLQYWAKHQGSLWEKIRSQALQQVKPIQVKLVGTDSDKRMIPIALSNAEKAGVLPLVNFSSMEIKDCRPQADKGLLIANPPYGERLGDASHLLPLYQQLGVTMHDYYSGWEAAILTSNPMLSKGIGLRSEKQYSLFNGPIECKLYCFSLSSNNELKTAQNASLSQNAQMLLNRLEKNYKHLKKWANKNNISCYRIYDADLPEYNYAIDLYNDYAVLQEYAAPASVPTHIAERRSIEVLQVVPRVTQIDPGKLVVKQRKQQKGKDQYQRLSKTSQKMVVTEGKAKLFVNLYDYLDTGLFLDHRIIRLQFEKMEPGTKFLNCFCYTASASVHAALAGALTTNVDLSNTYLLWAEENFKLNQLNLAKHQFIQYDCREWLRVTRDRFDVIFLDPPSFSNSKRMEDTLDVQRDHVLLINSAMRLLNPDGVLYFSTNLRQFKLDERLQEKYFVQDISQQTIDVDFKRNSKIHHCYKIMMPQFRDPNR</sequence>
<dbReference type="PATRIC" id="fig|66969.6.peg.2430"/>
<evidence type="ECO:0000256" key="2">
    <source>
        <dbReference type="ARBA" id="ARBA00022552"/>
    </source>
</evidence>
<dbReference type="PROSITE" id="PS51165">
    <property type="entry name" value="THUMP"/>
    <property type="match status" value="1"/>
</dbReference>
<comment type="catalytic activity">
    <reaction evidence="6">
        <text>guanosine(2445) in 23S rRNA + S-adenosyl-L-methionine = N(2)-methylguanosine(2445) in 23S rRNA + S-adenosyl-L-homocysteine + H(+)</text>
        <dbReference type="Rhea" id="RHEA:42740"/>
        <dbReference type="Rhea" id="RHEA-COMP:10215"/>
        <dbReference type="Rhea" id="RHEA-COMP:10216"/>
        <dbReference type="ChEBI" id="CHEBI:15378"/>
        <dbReference type="ChEBI" id="CHEBI:57856"/>
        <dbReference type="ChEBI" id="CHEBI:59789"/>
        <dbReference type="ChEBI" id="CHEBI:74269"/>
        <dbReference type="ChEBI" id="CHEBI:74481"/>
        <dbReference type="EC" id="2.1.1.173"/>
    </reaction>
</comment>